<dbReference type="AlphaFoldDB" id="A0A2A2MG83"/>
<keyword evidence="4" id="KW-1185">Reference proteome</keyword>
<feature type="chain" id="PRO_5012855838" evidence="1">
    <location>
        <begin position="23"/>
        <end position="473"/>
    </location>
</feature>
<proteinExistence type="predicted"/>
<dbReference type="InterPro" id="IPR027826">
    <property type="entry name" value="DUF4431"/>
</dbReference>
<dbReference type="Proteomes" id="UP000218796">
    <property type="component" value="Unassembled WGS sequence"/>
</dbReference>
<feature type="signal peptide" evidence="1">
    <location>
        <begin position="1"/>
        <end position="22"/>
    </location>
</feature>
<gene>
    <name evidence="3" type="ORF">CJD50_08315</name>
</gene>
<accession>A0A2A2MG83</accession>
<name>A0A2A2MG83_9GAMM</name>
<protein>
    <submittedName>
        <fullName evidence="3">DUF4431 domain-containing protein</fullName>
    </submittedName>
</protein>
<evidence type="ECO:0000256" key="1">
    <source>
        <dbReference type="SAM" id="SignalP"/>
    </source>
</evidence>
<organism evidence="3 4">
    <name type="scientific">Hafnia paralvei</name>
    <dbReference type="NCBI Taxonomy" id="546367"/>
    <lineage>
        <taxon>Bacteria</taxon>
        <taxon>Pseudomonadati</taxon>
        <taxon>Pseudomonadota</taxon>
        <taxon>Gammaproteobacteria</taxon>
        <taxon>Enterobacterales</taxon>
        <taxon>Hafniaceae</taxon>
        <taxon>Hafnia</taxon>
    </lineage>
</organism>
<dbReference type="OrthoDB" id="9153867at2"/>
<evidence type="ECO:0000259" key="2">
    <source>
        <dbReference type="Pfam" id="PF14485"/>
    </source>
</evidence>
<evidence type="ECO:0000313" key="3">
    <source>
        <dbReference type="EMBL" id="PAV97637.1"/>
    </source>
</evidence>
<sequence length="473" mass="53456">MNYKYILWLIPLACLGINTAFAESACLSYGKEAKLTGYVEVRTFYGPPSFGENPKTDSRSVQNILFLDEPICSEAAKDREDEKNEIEVTLRTDGSSDFLNALAGKHVTVIGKLEHSEVGNDNTNLILSSVKMSESDAEYQTRIERKPILDAIRPEASKQAGQPVRIKIERLNVSNGSAILIGNIVAEEGKTLDWSLAKNCEADLDKMLWVVLNKTGEKWNVKEMTICASEPPYWYLKDDQLTMPCEVYKGMDSMQEGSQLEDLGQRCEALKEKPQKKTESTKNSDAPLALDNNQKVEMLTQFQQFQQALKSDNVSAVKSFFVFPLTWNISFWPKNEGNPPEKITEEVFDKYSLQILNELKPLSLIHVDLHTMAITEYRKSGLSKEEQRRTYYPADGDDENLYYYKENNVKHFVNGTCDDVTNAEFFDNKIIASIGSEPNKQLPGMSELCDHAEVFDFAIINHKLRLISSSFAG</sequence>
<dbReference type="EMBL" id="NQMS01000002">
    <property type="protein sequence ID" value="PAV97637.1"/>
    <property type="molecule type" value="Genomic_DNA"/>
</dbReference>
<feature type="domain" description="DUF4431" evidence="2">
    <location>
        <begin position="85"/>
        <end position="133"/>
    </location>
</feature>
<keyword evidence="1" id="KW-0732">Signal</keyword>
<dbReference type="RefSeq" id="WP_039186618.1">
    <property type="nucleotide sequence ID" value="NZ_CAUFSP010000008.1"/>
</dbReference>
<comment type="caution">
    <text evidence="3">The sequence shown here is derived from an EMBL/GenBank/DDBJ whole genome shotgun (WGS) entry which is preliminary data.</text>
</comment>
<reference evidence="3 4" key="1">
    <citation type="submission" date="2017-08" db="EMBL/GenBank/DDBJ databases">
        <title>Draft Genome Sequence of Hafnia alvei CITHA-6 Isolated from Raw Bovine Milk.</title>
        <authorList>
            <person name="Culligan E.P."/>
            <person name="Mcsweeney A."/>
            <person name="O'Doherty C."/>
            <person name="Gleeson E."/>
            <person name="O'Riordan D."/>
            <person name="Sleator R.D."/>
        </authorList>
    </citation>
    <scope>NUCLEOTIDE SEQUENCE [LARGE SCALE GENOMIC DNA]</scope>
    <source>
        <strain evidence="3 4">CITHA-6</strain>
    </source>
</reference>
<evidence type="ECO:0000313" key="4">
    <source>
        <dbReference type="Proteomes" id="UP000218796"/>
    </source>
</evidence>
<dbReference type="Pfam" id="PF14485">
    <property type="entry name" value="DUF4431"/>
    <property type="match status" value="1"/>
</dbReference>